<dbReference type="SUPFAM" id="SSF74924">
    <property type="entry name" value="Cap-Gly domain"/>
    <property type="match status" value="1"/>
</dbReference>
<dbReference type="AlphaFoldDB" id="A7SUE3"/>
<dbReference type="GO" id="GO:0005938">
    <property type="term" value="C:cell cortex"/>
    <property type="evidence" value="ECO:0000318"/>
    <property type="project" value="GO_Central"/>
</dbReference>
<dbReference type="GO" id="GO:0051010">
    <property type="term" value="F:microtubule plus-end binding"/>
    <property type="evidence" value="ECO:0000318"/>
    <property type="project" value="GO_Central"/>
</dbReference>
<gene>
    <name evidence="2" type="ORF">NEMVEDRAFT_v1g247466</name>
</gene>
<dbReference type="STRING" id="45351.A7SUE3"/>
<dbReference type="PANTHER" id="PTHR18916:SF90">
    <property type="entry name" value="CAP-GLY DOMAIN-CONTAINING PROTEIN"/>
    <property type="match status" value="1"/>
</dbReference>
<evidence type="ECO:0000313" key="2">
    <source>
        <dbReference type="EMBL" id="EDO32673.1"/>
    </source>
</evidence>
<dbReference type="HOGENOM" id="CLU_1130030_0_0_1"/>
<dbReference type="PROSITE" id="PS50245">
    <property type="entry name" value="CAP_GLY_2"/>
    <property type="match status" value="1"/>
</dbReference>
<proteinExistence type="predicted"/>
<dbReference type="PANTHER" id="PTHR18916">
    <property type="entry name" value="DYNACTIN 1-RELATED MICROTUBULE-BINDING"/>
    <property type="match status" value="1"/>
</dbReference>
<evidence type="ECO:0000259" key="1">
    <source>
        <dbReference type="PROSITE" id="PS50245"/>
    </source>
</evidence>
<dbReference type="SMART" id="SM01052">
    <property type="entry name" value="CAP_GLY"/>
    <property type="match status" value="1"/>
</dbReference>
<protein>
    <recommendedName>
        <fullName evidence="1">CAP-Gly domain-containing protein</fullName>
    </recommendedName>
</protein>
<dbReference type="Proteomes" id="UP000001593">
    <property type="component" value="Unassembled WGS sequence"/>
</dbReference>
<feature type="domain" description="CAP-Gly" evidence="1">
    <location>
        <begin position="30"/>
        <end position="72"/>
    </location>
</feature>
<dbReference type="Gene3D" id="2.30.30.190">
    <property type="entry name" value="CAP Gly-rich-like domain"/>
    <property type="match status" value="1"/>
</dbReference>
<dbReference type="eggNOG" id="KOG4568">
    <property type="taxonomic scope" value="Eukaryota"/>
</dbReference>
<dbReference type="OMA" id="AHYVREM"/>
<name>A7SUE3_NEMVE</name>
<dbReference type="PhylomeDB" id="A7SUE3"/>
<accession>A7SUE3</accession>
<evidence type="ECO:0000313" key="3">
    <source>
        <dbReference type="Proteomes" id="UP000001593"/>
    </source>
</evidence>
<dbReference type="InParanoid" id="A7SUE3"/>
<dbReference type="InterPro" id="IPR000938">
    <property type="entry name" value="CAP-Gly_domain"/>
</dbReference>
<organism evidence="2 3">
    <name type="scientific">Nematostella vectensis</name>
    <name type="common">Starlet sea anemone</name>
    <dbReference type="NCBI Taxonomy" id="45351"/>
    <lineage>
        <taxon>Eukaryota</taxon>
        <taxon>Metazoa</taxon>
        <taxon>Cnidaria</taxon>
        <taxon>Anthozoa</taxon>
        <taxon>Hexacorallia</taxon>
        <taxon>Actiniaria</taxon>
        <taxon>Edwardsiidae</taxon>
        <taxon>Nematostella</taxon>
    </lineage>
</organism>
<reference evidence="2 3" key="1">
    <citation type="journal article" date="2007" name="Science">
        <title>Sea anemone genome reveals ancestral eumetazoan gene repertoire and genomic organization.</title>
        <authorList>
            <person name="Putnam N.H."/>
            <person name="Srivastava M."/>
            <person name="Hellsten U."/>
            <person name="Dirks B."/>
            <person name="Chapman J."/>
            <person name="Salamov A."/>
            <person name="Terry A."/>
            <person name="Shapiro H."/>
            <person name="Lindquist E."/>
            <person name="Kapitonov V.V."/>
            <person name="Jurka J."/>
            <person name="Genikhovich G."/>
            <person name="Grigoriev I.V."/>
            <person name="Lucas S.M."/>
            <person name="Steele R.E."/>
            <person name="Finnerty J.R."/>
            <person name="Technau U."/>
            <person name="Martindale M.Q."/>
            <person name="Rokhsar D.S."/>
        </authorList>
    </citation>
    <scope>NUCLEOTIDE SEQUENCE [LARGE SCALE GENOMIC DNA]</scope>
    <source>
        <strain evidence="3">CH2 X CH6</strain>
    </source>
</reference>
<dbReference type="InterPro" id="IPR036859">
    <property type="entry name" value="CAP-Gly_dom_sf"/>
</dbReference>
<dbReference type="Pfam" id="PF01302">
    <property type="entry name" value="CAP_GLY"/>
    <property type="match status" value="1"/>
</dbReference>
<dbReference type="GO" id="GO:0005634">
    <property type="term" value="C:nucleus"/>
    <property type="evidence" value="ECO:0000318"/>
    <property type="project" value="GO_Central"/>
</dbReference>
<keyword evidence="3" id="KW-1185">Reference proteome</keyword>
<dbReference type="EMBL" id="DS469812">
    <property type="protein sequence ID" value="EDO32673.1"/>
    <property type="molecule type" value="Genomic_DNA"/>
</dbReference>
<dbReference type="GO" id="GO:0035371">
    <property type="term" value="C:microtubule plus-end"/>
    <property type="evidence" value="ECO:0000318"/>
    <property type="project" value="GO_Central"/>
</dbReference>
<sequence length="233" mass="26607">MVQFHNINVGARVEVLWRGEVCKGAVRYTGMLVAKPGEWIGIELDDRVGSHSGLHKGVQYFKCKDGHGIFTRARNIRFNSNKRSVFNNYRTISPNSSVDEVLFKKMNGMTLDVDHPDSIERGPPVVRSSYLKTLFKVNVFNSIFYQILERKEDNLWSRSRQFHKSHLVGAHIKPATMQRPQTAQPSNPYGYKHREPFITPPSIPLCGVPRPVLKSMVKQNYFGTSIPRYSSLS</sequence>
<dbReference type="GO" id="GO:0031122">
    <property type="term" value="P:cytoplasmic microtubule organization"/>
    <property type="evidence" value="ECO:0000318"/>
    <property type="project" value="GO_Central"/>
</dbReference>